<gene>
    <name evidence="3" type="ORF">HH304_18760</name>
</gene>
<dbReference type="InterPro" id="IPR011059">
    <property type="entry name" value="Metal-dep_hydrolase_composite"/>
</dbReference>
<dbReference type="Proteomes" id="UP000559010">
    <property type="component" value="Unassembled WGS sequence"/>
</dbReference>
<evidence type="ECO:0000259" key="2">
    <source>
        <dbReference type="Pfam" id="PF01979"/>
    </source>
</evidence>
<organism evidence="3 4">
    <name type="scientific">Marinigracilibium pacificum</name>
    <dbReference type="NCBI Taxonomy" id="2729599"/>
    <lineage>
        <taxon>Bacteria</taxon>
        <taxon>Pseudomonadati</taxon>
        <taxon>Bacteroidota</taxon>
        <taxon>Cytophagia</taxon>
        <taxon>Cytophagales</taxon>
        <taxon>Flammeovirgaceae</taxon>
        <taxon>Marinigracilibium</taxon>
    </lineage>
</organism>
<dbReference type="SUPFAM" id="SSF51338">
    <property type="entry name" value="Composite domain of metallo-dependent hydrolases"/>
    <property type="match status" value="2"/>
</dbReference>
<evidence type="ECO:0000313" key="3">
    <source>
        <dbReference type="EMBL" id="NMM50458.1"/>
    </source>
</evidence>
<dbReference type="PANTHER" id="PTHR43135">
    <property type="entry name" value="ALPHA-D-RIBOSE 1-METHYLPHOSPHONATE 5-TRIPHOSPHATE DIPHOSPHATASE"/>
    <property type="match status" value="1"/>
</dbReference>
<dbReference type="Gene3D" id="3.20.20.140">
    <property type="entry name" value="Metal-dependent hydrolases"/>
    <property type="match status" value="2"/>
</dbReference>
<dbReference type="EMBL" id="JABBNU010000013">
    <property type="protein sequence ID" value="NMM50458.1"/>
    <property type="molecule type" value="Genomic_DNA"/>
</dbReference>
<dbReference type="Pfam" id="PF01979">
    <property type="entry name" value="Amidohydro_1"/>
    <property type="match status" value="1"/>
</dbReference>
<dbReference type="InterPro" id="IPR051781">
    <property type="entry name" value="Metallo-dep_Hydrolase"/>
</dbReference>
<name>A0A848J5D3_9BACT</name>
<sequence length="989" mass="110163">MKKSLFFFLMVIVGVNLYAQDPFPRNDVKDDRSGKYAFTNAIVHVDHSLIINNATLLIEDGTVLSVIENGSVPVGYYVNDLTGKHIYPAFVDPYTTFGMPKVESSGFSWGRREQITSPRKGPYNPNAAIKSDINASEMFNYDDKTANSFRKAGFGSVLSLNKDGIARGTSVFVNLHGENVNDLLVKNQAAAHYSFDKGSSKQDFPFSQMGAIALLRQTFMDAKWYNETNPYLDLTLEGLNNSFSLPQIFEVGDKLSVLRADKVGDEFGIQFIIMGAGDEYQMVDKIKETGASLILPLNFPDAYDVSDPFAALDITLEQMKHWEMAPANAAILDKNDIRFAFTASGLKNPSDYVKNVQKAVKNGLSEEKALAAMTSIPADLIGIKGVGNLKNGSYANFIITDKSLFEEGVSIIENWVAGDKLVVNQIPTAETRGYFTLSIGDEKFQLIGKGKSSKPSHEIKINDSTNIKTKSSWQNDQLSISFDHEGKLYLLSGWKSEKGFSGEAMVNSDWVAWNATLDSSYVEKVKKKEEKPVEYGEMIFPFASYGRTTIPEQKTYIIKNATVWTMEDDGILVGSDVLVEGGKIKKIGKNISANGAIEIDGTGKYLTPGIIDEHSHIALDGVNDVAVNSSMVRMKDVVDNSDINIYRQLAGGVTAAQLLHGSANPVGGQSALIKMRWGMSPQEMLIKDADEFIKFALGENVKRSSSSSSIRFPQTRMGVEQVFEDAFNNALDYERKWEAYNSLSKKEKAHTPAPRRDLVHEAMLEIINKERFITCHSYVQSEINMLMNLAERYGFRVNTFTHILEGYKVADKMAEHGVGGSTFADWWAYKWEVRYAIPYNATLMTGAGVTTAINSDDAEMGRRLNQEAAKSIKYGGMDKYEAMKMVTINPAKLLHLDERMGSVKEGKDADLVLWTDEPTSVYAKVEKTFVDGRVMFYVEESQALEQSMAKERERLIKKMLNVKENGGETQKPVPNGEKNFHCDDFFYQF</sequence>
<dbReference type="RefSeq" id="WP_169684825.1">
    <property type="nucleotide sequence ID" value="NZ_JABBNU010000013.1"/>
</dbReference>
<evidence type="ECO:0000313" key="4">
    <source>
        <dbReference type="Proteomes" id="UP000559010"/>
    </source>
</evidence>
<dbReference type="AlphaFoldDB" id="A0A848J5D3"/>
<accession>A0A848J5D3</accession>
<keyword evidence="4" id="KW-1185">Reference proteome</keyword>
<dbReference type="InterPro" id="IPR006680">
    <property type="entry name" value="Amidohydro-rel"/>
</dbReference>
<evidence type="ECO:0000256" key="1">
    <source>
        <dbReference type="SAM" id="SignalP"/>
    </source>
</evidence>
<protein>
    <submittedName>
        <fullName evidence="3">Amidohydrolase family protein</fullName>
    </submittedName>
</protein>
<dbReference type="SUPFAM" id="SSF51556">
    <property type="entry name" value="Metallo-dependent hydrolases"/>
    <property type="match status" value="1"/>
</dbReference>
<feature type="domain" description="Amidohydrolase-related" evidence="2">
    <location>
        <begin position="847"/>
        <end position="934"/>
    </location>
</feature>
<reference evidence="3 4" key="1">
    <citation type="submission" date="2020-04" db="EMBL/GenBank/DDBJ databases">
        <title>Flammeovirgaceae bacterium KN852 isolated from deep sea.</title>
        <authorList>
            <person name="Zhang D.-C."/>
        </authorList>
    </citation>
    <scope>NUCLEOTIDE SEQUENCE [LARGE SCALE GENOMIC DNA]</scope>
    <source>
        <strain evidence="3 4">KN852</strain>
    </source>
</reference>
<dbReference type="InterPro" id="IPR032466">
    <property type="entry name" value="Metal_Hydrolase"/>
</dbReference>
<feature type="signal peptide" evidence="1">
    <location>
        <begin position="1"/>
        <end position="19"/>
    </location>
</feature>
<proteinExistence type="predicted"/>
<keyword evidence="1" id="KW-0732">Signal</keyword>
<dbReference type="PANTHER" id="PTHR43135:SF3">
    <property type="entry name" value="ALPHA-D-RIBOSE 1-METHYLPHOSPHONATE 5-TRIPHOSPHATE DIPHOSPHATASE"/>
    <property type="match status" value="1"/>
</dbReference>
<dbReference type="GO" id="GO:0016810">
    <property type="term" value="F:hydrolase activity, acting on carbon-nitrogen (but not peptide) bonds"/>
    <property type="evidence" value="ECO:0007669"/>
    <property type="project" value="InterPro"/>
</dbReference>
<dbReference type="Gene3D" id="2.30.40.10">
    <property type="entry name" value="Urease, subunit C, domain 1"/>
    <property type="match status" value="1"/>
</dbReference>
<feature type="chain" id="PRO_5032334638" evidence="1">
    <location>
        <begin position="20"/>
        <end position="989"/>
    </location>
</feature>
<keyword evidence="3" id="KW-0378">Hydrolase</keyword>
<comment type="caution">
    <text evidence="3">The sequence shown here is derived from an EMBL/GenBank/DDBJ whole genome shotgun (WGS) entry which is preliminary data.</text>
</comment>